<organism evidence="2 3">
    <name type="scientific">Brevibacterium yomogidense</name>
    <dbReference type="NCBI Taxonomy" id="946573"/>
    <lineage>
        <taxon>Bacteria</taxon>
        <taxon>Bacillati</taxon>
        <taxon>Actinomycetota</taxon>
        <taxon>Actinomycetes</taxon>
        <taxon>Micrococcales</taxon>
        <taxon>Brevibacteriaceae</taxon>
        <taxon>Brevibacterium</taxon>
    </lineage>
</organism>
<dbReference type="Proteomes" id="UP000196581">
    <property type="component" value="Unassembled WGS sequence"/>
</dbReference>
<keyword evidence="1" id="KW-0472">Membrane</keyword>
<feature type="transmembrane region" description="Helical" evidence="1">
    <location>
        <begin position="142"/>
        <end position="162"/>
    </location>
</feature>
<dbReference type="EMBL" id="FWFF01000017">
    <property type="protein sequence ID" value="SLM99322.1"/>
    <property type="molecule type" value="Genomic_DNA"/>
</dbReference>
<reference evidence="3" key="1">
    <citation type="submission" date="2017-02" db="EMBL/GenBank/DDBJ databases">
        <authorList>
            <person name="Dridi B."/>
        </authorList>
    </citation>
    <scope>NUCLEOTIDE SEQUENCE [LARGE SCALE GENOMIC DNA]</scope>
    <source>
        <strain evidence="3">B Co 03.10</strain>
    </source>
</reference>
<accession>A0A1X6XJ61</accession>
<keyword evidence="1" id="KW-0812">Transmembrane</keyword>
<feature type="transmembrane region" description="Helical" evidence="1">
    <location>
        <begin position="24"/>
        <end position="46"/>
    </location>
</feature>
<feature type="transmembrane region" description="Helical" evidence="1">
    <location>
        <begin position="52"/>
        <end position="78"/>
    </location>
</feature>
<keyword evidence="3" id="KW-1185">Reference proteome</keyword>
<dbReference type="RefSeq" id="WP_087008033.1">
    <property type="nucleotide sequence ID" value="NZ_FWFF01000017.1"/>
</dbReference>
<feature type="transmembrane region" description="Helical" evidence="1">
    <location>
        <begin position="168"/>
        <end position="189"/>
    </location>
</feature>
<sequence>MSTTRSTSGAEVASNPLARGRGTAILHAALLVLAPLEIATAILIVADVPVAVWIPVIIGGLLVTTVAAEVVLATRVFLRARRAGSPRREVARTLVRESVPAPMVRFARFEILLWVSAARWVARRPLVPAGGRGFTFHCHERPILLAFAGLGLVEIALVHWLLPWPVAQIIALVLGVMGVLWVLGFLASLSTRPHYVTDGTLAVRVDAHTMIHLDRSRIATATPALNHSTEDGVRIGRSPDGEGEAVSIVRHGQTNVSVSLEHGTALDVPGHGVLNIKRLSFWVDGAEALCALLQRNSHSITGSGT</sequence>
<evidence type="ECO:0000313" key="2">
    <source>
        <dbReference type="EMBL" id="SLM99322.1"/>
    </source>
</evidence>
<protein>
    <submittedName>
        <fullName evidence="2">Membrane protein, putative</fullName>
    </submittedName>
</protein>
<name>A0A1X6XJ61_9MICO</name>
<keyword evidence="1" id="KW-1133">Transmembrane helix</keyword>
<evidence type="ECO:0000313" key="3">
    <source>
        <dbReference type="Proteomes" id="UP000196581"/>
    </source>
</evidence>
<evidence type="ECO:0000256" key="1">
    <source>
        <dbReference type="SAM" id="Phobius"/>
    </source>
</evidence>
<proteinExistence type="predicted"/>
<dbReference type="AlphaFoldDB" id="A0A1X6XJ61"/>
<gene>
    <name evidence="2" type="ORF">FM105_10815</name>
</gene>